<gene>
    <name evidence="1" type="ORF">QFC24_000903</name>
</gene>
<accession>A0ACC2XTX1</accession>
<proteinExistence type="predicted"/>
<name>A0ACC2XTX1_9TREE</name>
<sequence>MVSFFRKGAKQAAQEPPATTVNSSSLPDEQTTMTSTLLDTQAFPSSKVVDNDEKHSHHHHDEHLTDADQQSFHSLEGVDSRKFGTVGSPMSDLKKPLPDHEVTDAPALQDATNEKVVVGGQEADDSDRGYLHGVQLWLVYISMLLCIFLVSLDFTILGPSLGKIADRFDALQQIGWIASAFFLSQAPLTLMYGQILTIARAKNVLLVTVGIFEFGSLLCAVAPNVEVLIFGRAVAGVGGGGKSQSPQIPRNPDSWFLASKGIFIGVINMIAQSVPLRLRSALMGGFGAIYGISCLLGPLLGGAFTDSKVTWRACFWINLPIGGIACLVIFFFVKSKPSHAEIDPEDNRTALERWRSLDWIGLILLLGVTTCLILALSWGGNTRPWKDAGVIACFCVFAVMLPVSTKFKLLFLCARLSRSVVGASLTLFFMFAVLISIAYYLPLQYQAVDGASATKSGIKILPFMMSAVVCSIISGAITGITGEYWAPLVILPTVLIPIGGGLFQTITANTSSAKLAGYQILVGAGCGFAIQSPLISLNAIYHDRPGLLPQATGIASCVQLLGSVIGIAISQVIFTNGLQKYIKPLGLSEELIQSIRSSVEVVKTLPADVKQEVIVAYVRLIFLAALLPITQSLRDVYTMAIPAGILCGISAMLIKRLNIKKMGIKMGAPAA</sequence>
<dbReference type="EMBL" id="JASBWV010000002">
    <property type="protein sequence ID" value="KAJ9127494.1"/>
    <property type="molecule type" value="Genomic_DNA"/>
</dbReference>
<comment type="caution">
    <text evidence="1">The sequence shown here is derived from an EMBL/GenBank/DDBJ whole genome shotgun (WGS) entry which is preliminary data.</text>
</comment>
<evidence type="ECO:0000313" key="1">
    <source>
        <dbReference type="EMBL" id="KAJ9127494.1"/>
    </source>
</evidence>
<keyword evidence="2" id="KW-1185">Reference proteome</keyword>
<protein>
    <submittedName>
        <fullName evidence="1">Uncharacterized protein</fullName>
    </submittedName>
</protein>
<evidence type="ECO:0000313" key="2">
    <source>
        <dbReference type="Proteomes" id="UP001234202"/>
    </source>
</evidence>
<organism evidence="1 2">
    <name type="scientific">Naganishia onofrii</name>
    <dbReference type="NCBI Taxonomy" id="1851511"/>
    <lineage>
        <taxon>Eukaryota</taxon>
        <taxon>Fungi</taxon>
        <taxon>Dikarya</taxon>
        <taxon>Basidiomycota</taxon>
        <taxon>Agaricomycotina</taxon>
        <taxon>Tremellomycetes</taxon>
        <taxon>Filobasidiales</taxon>
        <taxon>Filobasidiaceae</taxon>
        <taxon>Naganishia</taxon>
    </lineage>
</organism>
<reference evidence="1" key="1">
    <citation type="submission" date="2023-04" db="EMBL/GenBank/DDBJ databases">
        <title>Draft Genome sequencing of Naganishia species isolated from polar environments using Oxford Nanopore Technology.</title>
        <authorList>
            <person name="Leo P."/>
            <person name="Venkateswaran K."/>
        </authorList>
    </citation>
    <scope>NUCLEOTIDE SEQUENCE</scope>
    <source>
        <strain evidence="1">DBVPG 5303</strain>
    </source>
</reference>
<dbReference type="Proteomes" id="UP001234202">
    <property type="component" value="Unassembled WGS sequence"/>
</dbReference>